<evidence type="ECO:0000313" key="6">
    <source>
        <dbReference type="Proteomes" id="UP001179952"/>
    </source>
</evidence>
<dbReference type="InterPro" id="IPR038408">
    <property type="entry name" value="GNK2_sf"/>
</dbReference>
<evidence type="ECO:0000313" key="5">
    <source>
        <dbReference type="EMBL" id="KAK1260554.1"/>
    </source>
</evidence>
<feature type="signal peptide" evidence="3">
    <location>
        <begin position="1"/>
        <end position="21"/>
    </location>
</feature>
<reference evidence="5" key="2">
    <citation type="submission" date="2023-06" db="EMBL/GenBank/DDBJ databases">
        <authorList>
            <person name="Ma L."/>
            <person name="Liu K.-W."/>
            <person name="Li Z."/>
            <person name="Hsiao Y.-Y."/>
            <person name="Qi Y."/>
            <person name="Fu T."/>
            <person name="Tang G."/>
            <person name="Zhang D."/>
            <person name="Sun W.-H."/>
            <person name="Liu D.-K."/>
            <person name="Li Y."/>
            <person name="Chen G.-Z."/>
            <person name="Liu X.-D."/>
            <person name="Liao X.-Y."/>
            <person name="Jiang Y.-T."/>
            <person name="Yu X."/>
            <person name="Hao Y."/>
            <person name="Huang J."/>
            <person name="Zhao X.-W."/>
            <person name="Ke S."/>
            <person name="Chen Y.-Y."/>
            <person name="Wu W.-L."/>
            <person name="Hsu J.-L."/>
            <person name="Lin Y.-F."/>
            <person name="Huang M.-D."/>
            <person name="Li C.-Y."/>
            <person name="Huang L."/>
            <person name="Wang Z.-W."/>
            <person name="Zhao X."/>
            <person name="Zhong W.-Y."/>
            <person name="Peng D.-H."/>
            <person name="Ahmad S."/>
            <person name="Lan S."/>
            <person name="Zhang J.-S."/>
            <person name="Tsai W.-C."/>
            <person name="Van De Peer Y."/>
            <person name="Liu Z.-J."/>
        </authorList>
    </citation>
    <scope>NUCLEOTIDE SEQUENCE</scope>
    <source>
        <strain evidence="5">SCP</strain>
        <tissue evidence="5">Leaves</tissue>
    </source>
</reference>
<keyword evidence="1 3" id="KW-0732">Signal</keyword>
<comment type="caution">
    <text evidence="5">The sequence shown here is derived from an EMBL/GenBank/DDBJ whole genome shotgun (WGS) entry which is preliminary data.</text>
</comment>
<dbReference type="CDD" id="cd23509">
    <property type="entry name" value="Gnk2-like"/>
    <property type="match status" value="1"/>
</dbReference>
<feature type="chain" id="PRO_5043832697" evidence="3">
    <location>
        <begin position="22"/>
        <end position="132"/>
    </location>
</feature>
<evidence type="ECO:0000259" key="4">
    <source>
        <dbReference type="PROSITE" id="PS51473"/>
    </source>
</evidence>
<evidence type="ECO:0000256" key="3">
    <source>
        <dbReference type="SAM" id="SignalP"/>
    </source>
</evidence>
<dbReference type="Proteomes" id="UP001179952">
    <property type="component" value="Unassembled WGS sequence"/>
</dbReference>
<dbReference type="InterPro" id="IPR002902">
    <property type="entry name" value="GNK2"/>
</dbReference>
<evidence type="ECO:0000256" key="1">
    <source>
        <dbReference type="ARBA" id="ARBA00022729"/>
    </source>
</evidence>
<gene>
    <name evidence="5" type="ORF">QJS04_geneDACA019072</name>
</gene>
<name>A0AAV9A8R0_ACOGR</name>
<dbReference type="EMBL" id="JAUJYN010000011">
    <property type="protein sequence ID" value="KAK1260554.1"/>
    <property type="molecule type" value="Genomic_DNA"/>
</dbReference>
<evidence type="ECO:0000256" key="2">
    <source>
        <dbReference type="ARBA" id="ARBA00022737"/>
    </source>
</evidence>
<dbReference type="Pfam" id="PF01657">
    <property type="entry name" value="Stress-antifung"/>
    <property type="match status" value="1"/>
</dbReference>
<dbReference type="PROSITE" id="PS51473">
    <property type="entry name" value="GNK2"/>
    <property type="match status" value="1"/>
</dbReference>
<sequence>MKSSLLILLLLLSHLTPITRADPLYQICQNLGNYTTNSTYQSNLNLLLHTLSSNGPITGFLTDTEGSSPNQVFGRALCRGDTIQSNCASCLSNAVQDVVQLCPHQMSAIIWYDDCQLRYSNATFFSKWEGDL</sequence>
<feature type="domain" description="Gnk2-homologous" evidence="4">
    <location>
        <begin position="22"/>
        <end position="124"/>
    </location>
</feature>
<dbReference type="Gene3D" id="3.30.430.20">
    <property type="entry name" value="Gnk2 domain, C-X8-C-X2-C motif"/>
    <property type="match status" value="1"/>
</dbReference>
<organism evidence="5 6">
    <name type="scientific">Acorus gramineus</name>
    <name type="common">Dwarf sweet flag</name>
    <dbReference type="NCBI Taxonomy" id="55184"/>
    <lineage>
        <taxon>Eukaryota</taxon>
        <taxon>Viridiplantae</taxon>
        <taxon>Streptophyta</taxon>
        <taxon>Embryophyta</taxon>
        <taxon>Tracheophyta</taxon>
        <taxon>Spermatophyta</taxon>
        <taxon>Magnoliopsida</taxon>
        <taxon>Liliopsida</taxon>
        <taxon>Acoraceae</taxon>
        <taxon>Acorus</taxon>
    </lineage>
</organism>
<keyword evidence="6" id="KW-1185">Reference proteome</keyword>
<accession>A0AAV9A8R0</accession>
<dbReference type="FunFam" id="3.30.430.20:FF:000003">
    <property type="entry name" value="Cysteine-rich RLK (RECEPTOR-like protein kinase) 10"/>
    <property type="match status" value="1"/>
</dbReference>
<protein>
    <submittedName>
        <fullName evidence="5">Cysteine-rich repeat secretory protein 1</fullName>
    </submittedName>
</protein>
<reference evidence="5" key="1">
    <citation type="journal article" date="2023" name="Nat. Commun.">
        <title>Diploid and tetraploid genomes of Acorus and the evolution of monocots.</title>
        <authorList>
            <person name="Ma L."/>
            <person name="Liu K.W."/>
            <person name="Li Z."/>
            <person name="Hsiao Y.Y."/>
            <person name="Qi Y."/>
            <person name="Fu T."/>
            <person name="Tang G.D."/>
            <person name="Zhang D."/>
            <person name="Sun W.H."/>
            <person name="Liu D.K."/>
            <person name="Li Y."/>
            <person name="Chen G.Z."/>
            <person name="Liu X.D."/>
            <person name="Liao X.Y."/>
            <person name="Jiang Y.T."/>
            <person name="Yu X."/>
            <person name="Hao Y."/>
            <person name="Huang J."/>
            <person name="Zhao X.W."/>
            <person name="Ke S."/>
            <person name="Chen Y.Y."/>
            <person name="Wu W.L."/>
            <person name="Hsu J.L."/>
            <person name="Lin Y.F."/>
            <person name="Huang M.D."/>
            <person name="Li C.Y."/>
            <person name="Huang L."/>
            <person name="Wang Z.W."/>
            <person name="Zhao X."/>
            <person name="Zhong W.Y."/>
            <person name="Peng D.H."/>
            <person name="Ahmad S."/>
            <person name="Lan S."/>
            <person name="Zhang J.S."/>
            <person name="Tsai W.C."/>
            <person name="Van de Peer Y."/>
            <person name="Liu Z.J."/>
        </authorList>
    </citation>
    <scope>NUCLEOTIDE SEQUENCE</scope>
    <source>
        <strain evidence="5">SCP</strain>
    </source>
</reference>
<proteinExistence type="predicted"/>
<dbReference type="PANTHER" id="PTHR32099">
    <property type="entry name" value="CYSTEINE-RICH REPEAT SECRETORY PROTEIN"/>
    <property type="match status" value="1"/>
</dbReference>
<keyword evidence="2" id="KW-0677">Repeat</keyword>
<dbReference type="PANTHER" id="PTHR32099:SF42">
    <property type="entry name" value="CYSTEINE-RICH RECEPTOR-LIKE PROTEIN KINASE 9-RELATED"/>
    <property type="match status" value="1"/>
</dbReference>
<dbReference type="AlphaFoldDB" id="A0AAV9A8R0"/>